<accession>A0A0D0B9Z3</accession>
<proteinExistence type="predicted"/>
<dbReference type="HOGENOM" id="CLU_2321938_0_0_1"/>
<keyword evidence="2" id="KW-1185">Reference proteome</keyword>
<dbReference type="Proteomes" id="UP000054485">
    <property type="component" value="Unassembled WGS sequence"/>
</dbReference>
<protein>
    <submittedName>
        <fullName evidence="1">Uncharacterized protein</fullName>
    </submittedName>
</protein>
<evidence type="ECO:0000313" key="2">
    <source>
        <dbReference type="Proteomes" id="UP000054485"/>
    </source>
</evidence>
<evidence type="ECO:0000313" key="1">
    <source>
        <dbReference type="EMBL" id="KIK43192.1"/>
    </source>
</evidence>
<dbReference type="InParanoid" id="A0A0D0B9Z3"/>
<sequence>MKFPSSSTRLSLRLVSGDVGALLRGTSTPTDGLGRMRHCLTYSRDQDLQHRRSVGNFLPMYMNRVKHLAVAHLLLPNTNAQPAVSLRWRGKEGMPLIGR</sequence>
<reference evidence="2" key="2">
    <citation type="submission" date="2015-01" db="EMBL/GenBank/DDBJ databases">
        <title>Evolutionary Origins and Diversification of the Mycorrhizal Mutualists.</title>
        <authorList>
            <consortium name="DOE Joint Genome Institute"/>
            <consortium name="Mycorrhizal Genomics Consortium"/>
            <person name="Kohler A."/>
            <person name="Kuo A."/>
            <person name="Nagy L.G."/>
            <person name="Floudas D."/>
            <person name="Copeland A."/>
            <person name="Barry K.W."/>
            <person name="Cichocki N."/>
            <person name="Veneault-Fourrey C."/>
            <person name="LaButti K."/>
            <person name="Lindquist E.A."/>
            <person name="Lipzen A."/>
            <person name="Lundell T."/>
            <person name="Morin E."/>
            <person name="Murat C."/>
            <person name="Riley R."/>
            <person name="Ohm R."/>
            <person name="Sun H."/>
            <person name="Tunlid A."/>
            <person name="Henrissat B."/>
            <person name="Grigoriev I.V."/>
            <person name="Hibbett D.S."/>
            <person name="Martin F."/>
        </authorList>
    </citation>
    <scope>NUCLEOTIDE SEQUENCE [LARGE SCALE GENOMIC DNA]</scope>
    <source>
        <strain evidence="2">UH-Slu-Lm8-n1</strain>
    </source>
</reference>
<reference evidence="1 2" key="1">
    <citation type="submission" date="2014-04" db="EMBL/GenBank/DDBJ databases">
        <authorList>
            <consortium name="DOE Joint Genome Institute"/>
            <person name="Kuo A."/>
            <person name="Ruytinx J."/>
            <person name="Rineau F."/>
            <person name="Colpaert J."/>
            <person name="Kohler A."/>
            <person name="Nagy L.G."/>
            <person name="Floudas D."/>
            <person name="Copeland A."/>
            <person name="Barry K.W."/>
            <person name="Cichocki N."/>
            <person name="Veneault-Fourrey C."/>
            <person name="LaButti K."/>
            <person name="Lindquist E.A."/>
            <person name="Lipzen A."/>
            <person name="Lundell T."/>
            <person name="Morin E."/>
            <person name="Murat C."/>
            <person name="Sun H."/>
            <person name="Tunlid A."/>
            <person name="Henrissat B."/>
            <person name="Grigoriev I.V."/>
            <person name="Hibbett D.S."/>
            <person name="Martin F."/>
            <person name="Nordberg H.P."/>
            <person name="Cantor M.N."/>
            <person name="Hua S.X."/>
        </authorList>
    </citation>
    <scope>NUCLEOTIDE SEQUENCE [LARGE SCALE GENOMIC DNA]</scope>
    <source>
        <strain evidence="1 2">UH-Slu-Lm8-n1</strain>
    </source>
</reference>
<dbReference type="EMBL" id="KN835219">
    <property type="protein sequence ID" value="KIK43192.1"/>
    <property type="molecule type" value="Genomic_DNA"/>
</dbReference>
<name>A0A0D0B9Z3_9AGAM</name>
<dbReference type="AlphaFoldDB" id="A0A0D0B9Z3"/>
<organism evidence="1 2">
    <name type="scientific">Suillus luteus UH-Slu-Lm8-n1</name>
    <dbReference type="NCBI Taxonomy" id="930992"/>
    <lineage>
        <taxon>Eukaryota</taxon>
        <taxon>Fungi</taxon>
        <taxon>Dikarya</taxon>
        <taxon>Basidiomycota</taxon>
        <taxon>Agaricomycotina</taxon>
        <taxon>Agaricomycetes</taxon>
        <taxon>Agaricomycetidae</taxon>
        <taxon>Boletales</taxon>
        <taxon>Suillineae</taxon>
        <taxon>Suillaceae</taxon>
        <taxon>Suillus</taxon>
    </lineage>
</organism>
<gene>
    <name evidence="1" type="ORF">CY34DRAFT_804118</name>
</gene>